<keyword evidence="3" id="KW-1185">Reference proteome</keyword>
<gene>
    <name evidence="2" type="ORF">Bca52824_096460</name>
</gene>
<evidence type="ECO:0000313" key="2">
    <source>
        <dbReference type="EMBL" id="KAG2241556.1"/>
    </source>
</evidence>
<feature type="region of interest" description="Disordered" evidence="1">
    <location>
        <begin position="123"/>
        <end position="150"/>
    </location>
</feature>
<evidence type="ECO:0000313" key="3">
    <source>
        <dbReference type="Proteomes" id="UP000886595"/>
    </source>
</evidence>
<proteinExistence type="predicted"/>
<feature type="region of interest" description="Disordered" evidence="1">
    <location>
        <begin position="41"/>
        <end position="61"/>
    </location>
</feature>
<organism evidence="2 3">
    <name type="scientific">Brassica carinata</name>
    <name type="common">Ethiopian mustard</name>
    <name type="synonym">Abyssinian cabbage</name>
    <dbReference type="NCBI Taxonomy" id="52824"/>
    <lineage>
        <taxon>Eukaryota</taxon>
        <taxon>Viridiplantae</taxon>
        <taxon>Streptophyta</taxon>
        <taxon>Embryophyta</taxon>
        <taxon>Tracheophyta</taxon>
        <taxon>Spermatophyta</taxon>
        <taxon>Magnoliopsida</taxon>
        <taxon>eudicotyledons</taxon>
        <taxon>Gunneridae</taxon>
        <taxon>Pentapetalae</taxon>
        <taxon>rosids</taxon>
        <taxon>malvids</taxon>
        <taxon>Brassicales</taxon>
        <taxon>Brassicaceae</taxon>
        <taxon>Brassiceae</taxon>
        <taxon>Brassica</taxon>
    </lineage>
</organism>
<sequence length="150" mass="16035">MPALACVDSYAADVFIPPSPQPSAAVDTWSLSPPSLPHRRMGSFSANSSGNISVRPHGNNTLPHQDIDLLKLVTKVTDPKQTGGLGLQLRLSSGSPTCLKPPRVSPVRVRFRGTEPRVRVSLPRSVPGEMQPRPVRRGGHCDSDLNSGSV</sequence>
<reference evidence="2 3" key="1">
    <citation type="submission" date="2020-02" db="EMBL/GenBank/DDBJ databases">
        <authorList>
            <person name="Ma Q."/>
            <person name="Huang Y."/>
            <person name="Song X."/>
            <person name="Pei D."/>
        </authorList>
    </citation>
    <scope>NUCLEOTIDE SEQUENCE [LARGE SCALE GENOMIC DNA]</scope>
    <source>
        <strain evidence="2">Sxm20200214</strain>
        <tissue evidence="2">Leaf</tissue>
    </source>
</reference>
<dbReference type="Proteomes" id="UP000886595">
    <property type="component" value="Unassembled WGS sequence"/>
</dbReference>
<accession>A0A8X7NY43</accession>
<name>A0A8X7NY43_BRACI</name>
<feature type="compositionally biased region" description="Polar residues" evidence="1">
    <location>
        <begin position="44"/>
        <end position="61"/>
    </location>
</feature>
<dbReference type="OrthoDB" id="1710539at2759"/>
<dbReference type="AlphaFoldDB" id="A0A8X7NY43"/>
<comment type="caution">
    <text evidence="2">The sequence shown here is derived from an EMBL/GenBank/DDBJ whole genome shotgun (WGS) entry which is preliminary data.</text>
</comment>
<protein>
    <submittedName>
        <fullName evidence="2">Uncharacterized protein</fullName>
    </submittedName>
</protein>
<dbReference type="EMBL" id="JAAMPC010000896">
    <property type="protein sequence ID" value="KAG2241556.1"/>
    <property type="molecule type" value="Genomic_DNA"/>
</dbReference>
<evidence type="ECO:0000256" key="1">
    <source>
        <dbReference type="SAM" id="MobiDB-lite"/>
    </source>
</evidence>